<dbReference type="PANTHER" id="PTHR11829">
    <property type="entry name" value="FORKHEAD BOX PROTEIN"/>
    <property type="match status" value="1"/>
</dbReference>
<dbReference type="Pfam" id="PF00250">
    <property type="entry name" value="Forkhead"/>
    <property type="match status" value="1"/>
</dbReference>
<reference evidence="6 7" key="1">
    <citation type="submission" date="2013-07" db="EMBL/GenBank/DDBJ databases">
        <title>The Genome Sequence of Cryptococcus heveanensis BCC8398.</title>
        <authorList>
            <consortium name="The Broad Institute Genome Sequencing Platform"/>
            <person name="Cuomo C."/>
            <person name="Litvintseva A."/>
            <person name="Chen Y."/>
            <person name="Heitman J."/>
            <person name="Sun S."/>
            <person name="Springer D."/>
            <person name="Dromer F."/>
            <person name="Young S.K."/>
            <person name="Zeng Q."/>
            <person name="Gargeya S."/>
            <person name="Fitzgerald M."/>
            <person name="Abouelleil A."/>
            <person name="Alvarado L."/>
            <person name="Berlin A.M."/>
            <person name="Chapman S.B."/>
            <person name="Dewar J."/>
            <person name="Goldberg J."/>
            <person name="Griggs A."/>
            <person name="Gujja S."/>
            <person name="Hansen M."/>
            <person name="Howarth C."/>
            <person name="Imamovic A."/>
            <person name="Larimer J."/>
            <person name="McCowan C."/>
            <person name="Murphy C."/>
            <person name="Pearson M."/>
            <person name="Priest M."/>
            <person name="Roberts A."/>
            <person name="Saif S."/>
            <person name="Shea T."/>
            <person name="Sykes S."/>
            <person name="Wortman J."/>
            <person name="Nusbaum C."/>
            <person name="Birren B."/>
        </authorList>
    </citation>
    <scope>NUCLEOTIDE SEQUENCE [LARGE SCALE GENOMIC DNA]</scope>
    <source>
        <strain evidence="6 7">BCC8398</strain>
    </source>
</reference>
<dbReference type="InterPro" id="IPR001766">
    <property type="entry name" value="Fork_head_dom"/>
</dbReference>
<dbReference type="GO" id="GO:0005634">
    <property type="term" value="C:nucleus"/>
    <property type="evidence" value="ECO:0007669"/>
    <property type="project" value="UniProtKB-SubCell"/>
</dbReference>
<feature type="compositionally biased region" description="Low complexity" evidence="4">
    <location>
        <begin position="181"/>
        <end position="206"/>
    </location>
</feature>
<dbReference type="Proteomes" id="UP000092666">
    <property type="component" value="Unassembled WGS sequence"/>
</dbReference>
<feature type="compositionally biased region" description="Pro residues" evidence="4">
    <location>
        <begin position="160"/>
        <end position="169"/>
    </location>
</feature>
<evidence type="ECO:0000313" key="6">
    <source>
        <dbReference type="EMBL" id="OCF31002.1"/>
    </source>
</evidence>
<feature type="compositionally biased region" description="Basic and acidic residues" evidence="4">
    <location>
        <begin position="633"/>
        <end position="643"/>
    </location>
</feature>
<evidence type="ECO:0000256" key="1">
    <source>
        <dbReference type="ARBA" id="ARBA00023125"/>
    </source>
</evidence>
<feature type="domain" description="Fork-head" evidence="5">
    <location>
        <begin position="378"/>
        <end position="470"/>
    </location>
</feature>
<dbReference type="PANTHER" id="PTHR11829:SF343">
    <property type="entry name" value="FORK-HEAD DOMAIN-CONTAINING PROTEIN"/>
    <property type="match status" value="1"/>
</dbReference>
<organism evidence="6 7">
    <name type="scientific">Kwoniella heveanensis BCC8398</name>
    <dbReference type="NCBI Taxonomy" id="1296120"/>
    <lineage>
        <taxon>Eukaryota</taxon>
        <taxon>Fungi</taxon>
        <taxon>Dikarya</taxon>
        <taxon>Basidiomycota</taxon>
        <taxon>Agaricomycotina</taxon>
        <taxon>Tremellomycetes</taxon>
        <taxon>Tremellales</taxon>
        <taxon>Cryptococcaceae</taxon>
        <taxon>Kwoniella</taxon>
    </lineage>
</organism>
<keyword evidence="2 3" id="KW-0539">Nucleus</keyword>
<dbReference type="PRINTS" id="PR00053">
    <property type="entry name" value="FORKHEAD"/>
</dbReference>
<dbReference type="PROSITE" id="PS00658">
    <property type="entry name" value="FORK_HEAD_2"/>
    <property type="match status" value="1"/>
</dbReference>
<feature type="region of interest" description="Disordered" evidence="4">
    <location>
        <begin position="465"/>
        <end position="597"/>
    </location>
</feature>
<evidence type="ECO:0000256" key="2">
    <source>
        <dbReference type="ARBA" id="ARBA00023242"/>
    </source>
</evidence>
<feature type="region of interest" description="Disordered" evidence="4">
    <location>
        <begin position="1"/>
        <end position="211"/>
    </location>
</feature>
<dbReference type="GO" id="GO:0000981">
    <property type="term" value="F:DNA-binding transcription factor activity, RNA polymerase II-specific"/>
    <property type="evidence" value="ECO:0007669"/>
    <property type="project" value="TreeGrafter"/>
</dbReference>
<dbReference type="Gene3D" id="1.10.10.10">
    <property type="entry name" value="Winged helix-like DNA-binding domain superfamily/Winged helix DNA-binding domain"/>
    <property type="match status" value="1"/>
</dbReference>
<dbReference type="SMART" id="SM00339">
    <property type="entry name" value="FH"/>
    <property type="match status" value="1"/>
</dbReference>
<feature type="region of interest" description="Disordered" evidence="4">
    <location>
        <begin position="632"/>
        <end position="780"/>
    </location>
</feature>
<gene>
    <name evidence="6" type="ORF">I316_07273</name>
</gene>
<dbReference type="PROSITE" id="PS50039">
    <property type="entry name" value="FORK_HEAD_3"/>
    <property type="match status" value="1"/>
</dbReference>
<accession>A0A1B9GIU5</accession>
<feature type="compositionally biased region" description="Acidic residues" evidence="4">
    <location>
        <begin position="33"/>
        <end position="60"/>
    </location>
</feature>
<dbReference type="InterPro" id="IPR036388">
    <property type="entry name" value="WH-like_DNA-bd_sf"/>
</dbReference>
<dbReference type="AlphaFoldDB" id="A0A1B9GIU5"/>
<name>A0A1B9GIU5_9TREE</name>
<evidence type="ECO:0000256" key="4">
    <source>
        <dbReference type="SAM" id="MobiDB-lite"/>
    </source>
</evidence>
<sequence>MSQTSTPTPTPPVPEGPLSRSTSINRPPITPEVEWEGEDEDELPCEEEDDDDEAEGDAFDEGTTTADDHHLPRTRVPRRNGSQSSGCARSQCTTRPERRRKSQDDKEVRSLANVDGHPDLANENDRQSKRPRLSAEESTLHGNTIAQEGARRTSSQSSQPSPPTTPPSPSAALIRHAVPHPSSSSPTPASTASQHRRGGSSSSAGRIYVDRDLLHPAKPRIKSGGIFWRSNIRPPLNETTSSGNFIPPGLGVPDIHLGLKPLTVSMPEDEVVKTLGISSSFIGTLNEGKQFTITRADLTRYRMESLANEEVIRGSNNRQGEVAGGGREAAADGGRREWNQAISIAQACWKKWEESGGLPKGMGELLGFAYDQMGDPYKPDITHVQAIRLVIAASPKRMMTLAQIYQAIEERWPWHATAGATWKNSIRHNLSLNDCFVNIERPTHEGNGGKGGYWTVNDDLSGKTARKIKRPGQNPARPAGSSGSATSVKTPVGTNDTNLVNTRSRSSSYPYPSPTKSASGDYFASEQQRSKRSYPGTLSGASGERSRGITPPSATSSAGIHVFTPPSAPSADAAAGTKHPNSAQTHNADKGNKGKYKIAKPATPYPYVIPQKPPNWVPDEVIWTSREIGLSRPAHDTPLDKPPRAKATVSDSAGRPQTRLTASAHPLLVKGPAELSRSSGPAPGPGPSSQTHKTILSGSGYSESTSLGPVPATRAGIPPLPTVEPRARARTSSSSKNLAATHAGVGEEVLPSLMQVIYQPRPRGEGDDVELPPVEDRSLR</sequence>
<protein>
    <recommendedName>
        <fullName evidence="5">Fork-head domain-containing protein</fullName>
    </recommendedName>
</protein>
<feature type="compositionally biased region" description="Basic and acidic residues" evidence="4">
    <location>
        <begin position="116"/>
        <end position="139"/>
    </location>
</feature>
<reference evidence="7" key="2">
    <citation type="submission" date="2013-12" db="EMBL/GenBank/DDBJ databases">
        <title>Evolution of pathogenesis and genome organization in the Tremellales.</title>
        <authorList>
            <person name="Cuomo C."/>
            <person name="Litvintseva A."/>
            <person name="Heitman J."/>
            <person name="Chen Y."/>
            <person name="Sun S."/>
            <person name="Springer D."/>
            <person name="Dromer F."/>
            <person name="Young S."/>
            <person name="Zeng Q."/>
            <person name="Chapman S."/>
            <person name="Gujja S."/>
            <person name="Saif S."/>
            <person name="Birren B."/>
        </authorList>
    </citation>
    <scope>NUCLEOTIDE SEQUENCE [LARGE SCALE GENOMIC DNA]</scope>
    <source>
        <strain evidence="7">BCC8398</strain>
    </source>
</reference>
<feature type="compositionally biased region" description="Polar residues" evidence="4">
    <location>
        <begin position="690"/>
        <end position="707"/>
    </location>
</feature>
<dbReference type="GO" id="GO:0000978">
    <property type="term" value="F:RNA polymerase II cis-regulatory region sequence-specific DNA binding"/>
    <property type="evidence" value="ECO:0007669"/>
    <property type="project" value="TreeGrafter"/>
</dbReference>
<dbReference type="CDD" id="cd00059">
    <property type="entry name" value="FH_FOX"/>
    <property type="match status" value="1"/>
</dbReference>
<evidence type="ECO:0000259" key="5">
    <source>
        <dbReference type="PROSITE" id="PS50039"/>
    </source>
</evidence>
<keyword evidence="1 3" id="KW-0238">DNA-binding</keyword>
<keyword evidence="7" id="KW-1185">Reference proteome</keyword>
<dbReference type="EMBL" id="KV700138">
    <property type="protein sequence ID" value="OCF31002.1"/>
    <property type="molecule type" value="Genomic_DNA"/>
</dbReference>
<feature type="compositionally biased region" description="Polar residues" evidence="4">
    <location>
        <begin position="481"/>
        <end position="502"/>
    </location>
</feature>
<dbReference type="InterPro" id="IPR036390">
    <property type="entry name" value="WH_DNA-bd_sf"/>
</dbReference>
<dbReference type="SUPFAM" id="SSF46785">
    <property type="entry name" value="Winged helix' DNA-binding domain"/>
    <property type="match status" value="1"/>
</dbReference>
<evidence type="ECO:0000256" key="3">
    <source>
        <dbReference type="PROSITE-ProRule" id="PRU00089"/>
    </source>
</evidence>
<proteinExistence type="predicted"/>
<feature type="DNA-binding region" description="Fork-head" evidence="3">
    <location>
        <begin position="378"/>
        <end position="470"/>
    </location>
</feature>
<feature type="compositionally biased region" description="Polar residues" evidence="4">
    <location>
        <begin position="80"/>
        <end position="94"/>
    </location>
</feature>
<comment type="subcellular location">
    <subcellularLocation>
        <location evidence="3">Nucleus</location>
    </subcellularLocation>
</comment>
<dbReference type="InterPro" id="IPR050211">
    <property type="entry name" value="FOX_domain-containing"/>
</dbReference>
<dbReference type="OrthoDB" id="5954824at2759"/>
<evidence type="ECO:0000313" key="7">
    <source>
        <dbReference type="Proteomes" id="UP000092666"/>
    </source>
</evidence>
<dbReference type="STRING" id="1296120.A0A1B9GIU5"/>
<dbReference type="InterPro" id="IPR030456">
    <property type="entry name" value="TF_fork_head_CS_2"/>
</dbReference>